<dbReference type="Gene3D" id="3.40.50.1390">
    <property type="entry name" value="Resolvase, N-terminal catalytic domain"/>
    <property type="match status" value="1"/>
</dbReference>
<evidence type="ECO:0000256" key="1">
    <source>
        <dbReference type="ARBA" id="ARBA00023125"/>
    </source>
</evidence>
<dbReference type="InterPro" id="IPR036162">
    <property type="entry name" value="Resolvase-like_N_sf"/>
</dbReference>
<reference evidence="6 7" key="2">
    <citation type="journal article" date="2023" name="Plant Pathol.">
        <title>Dismantling and reorganizing Pseudomonas marginalis sensu#lato.</title>
        <authorList>
            <person name="Sawada H."/>
            <person name="Fujikawa T."/>
            <person name="Satou M."/>
        </authorList>
    </citation>
    <scope>NUCLEOTIDE SEQUENCE [LARGE SCALE GENOMIC DNA]</scope>
    <source>
        <strain evidence="6 7">MAFF 311096</strain>
    </source>
</reference>
<organism evidence="6 7">
    <name type="scientific">Pseudomonas petroselini</name>
    <dbReference type="NCBI Taxonomy" id="2899822"/>
    <lineage>
        <taxon>Bacteria</taxon>
        <taxon>Pseudomonadati</taxon>
        <taxon>Pseudomonadota</taxon>
        <taxon>Gammaproteobacteria</taxon>
        <taxon>Pseudomonadales</taxon>
        <taxon>Pseudomonadaceae</taxon>
        <taxon>Pseudomonas</taxon>
    </lineage>
</organism>
<feature type="domain" description="Resolvase/invertase-type recombinase catalytic" evidence="4">
    <location>
        <begin position="7"/>
        <end position="173"/>
    </location>
</feature>
<evidence type="ECO:0000256" key="3">
    <source>
        <dbReference type="SAM" id="MobiDB-lite"/>
    </source>
</evidence>
<evidence type="ECO:0000313" key="6">
    <source>
        <dbReference type="EMBL" id="MCD7037717.1"/>
    </source>
</evidence>
<dbReference type="CDD" id="cd00338">
    <property type="entry name" value="Ser_Recombinase"/>
    <property type="match status" value="1"/>
</dbReference>
<evidence type="ECO:0000259" key="4">
    <source>
        <dbReference type="PROSITE" id="PS51736"/>
    </source>
</evidence>
<dbReference type="Proteomes" id="UP001154922">
    <property type="component" value="Unassembled WGS sequence"/>
</dbReference>
<dbReference type="SUPFAM" id="SSF53041">
    <property type="entry name" value="Resolvase-like"/>
    <property type="match status" value="1"/>
</dbReference>
<protein>
    <submittedName>
        <fullName evidence="6">Recombinase family protein</fullName>
    </submittedName>
</protein>
<gene>
    <name evidence="6" type="ORF">LRQ20_05150</name>
</gene>
<dbReference type="InterPro" id="IPR050639">
    <property type="entry name" value="SSR_resolvase"/>
</dbReference>
<dbReference type="Gene3D" id="3.90.1750.20">
    <property type="entry name" value="Putative Large Serine Recombinase, Chain B, Domain 2"/>
    <property type="match status" value="1"/>
</dbReference>
<comment type="caution">
    <text evidence="6">The sequence shown here is derived from an EMBL/GenBank/DDBJ whole genome shotgun (WGS) entry which is preliminary data.</text>
</comment>
<evidence type="ECO:0000256" key="2">
    <source>
        <dbReference type="ARBA" id="ARBA00023172"/>
    </source>
</evidence>
<dbReference type="Pfam" id="PF07508">
    <property type="entry name" value="Recombinase"/>
    <property type="match status" value="1"/>
</dbReference>
<dbReference type="PANTHER" id="PTHR30461">
    <property type="entry name" value="DNA-INVERTASE FROM LAMBDOID PROPHAGE"/>
    <property type="match status" value="1"/>
</dbReference>
<dbReference type="PROSITE" id="PS51736">
    <property type="entry name" value="RECOMBINASES_3"/>
    <property type="match status" value="1"/>
</dbReference>
<dbReference type="EMBL" id="JAJOZI010000024">
    <property type="protein sequence ID" value="MCD7037717.1"/>
    <property type="molecule type" value="Genomic_DNA"/>
</dbReference>
<feature type="region of interest" description="Disordered" evidence="3">
    <location>
        <begin position="1"/>
        <end position="26"/>
    </location>
</feature>
<dbReference type="Pfam" id="PF00239">
    <property type="entry name" value="Resolvase"/>
    <property type="match status" value="1"/>
</dbReference>
<dbReference type="InterPro" id="IPR038109">
    <property type="entry name" value="DNA_bind_recomb_sf"/>
</dbReference>
<keyword evidence="1" id="KW-0238">DNA-binding</keyword>
<evidence type="ECO:0000313" key="7">
    <source>
        <dbReference type="Proteomes" id="UP001154922"/>
    </source>
</evidence>
<dbReference type="Pfam" id="PF13408">
    <property type="entry name" value="Zn_ribbon_recom"/>
    <property type="match status" value="1"/>
</dbReference>
<proteinExistence type="predicted"/>
<keyword evidence="2" id="KW-0233">DNA recombination</keyword>
<dbReference type="PROSITE" id="PS51737">
    <property type="entry name" value="RECOMBINASE_DNA_BIND"/>
    <property type="match status" value="1"/>
</dbReference>
<feature type="domain" description="Recombinase" evidence="5">
    <location>
        <begin position="186"/>
        <end position="295"/>
    </location>
</feature>
<dbReference type="SMART" id="SM00857">
    <property type="entry name" value="Resolvase"/>
    <property type="match status" value="1"/>
</dbReference>
<dbReference type="InterPro" id="IPR011109">
    <property type="entry name" value="DNA_bind_recombinase_dom"/>
</dbReference>
<dbReference type="InterPro" id="IPR006119">
    <property type="entry name" value="Resolv_N"/>
</dbReference>
<sequence length="602" mass="69832">MSSQPSAGYAYIRHSTKRQGGEDKDSVTRQKESIRLLAEQYAVDIPDDNFFYENGVSAFSGKNRTHGKLKDLIDQIDSLRIRPGDYVFVESIDRLSRQRLLQAKELVNGILEKGIILVTTIDNQRYEKASEKNGIDDLSQDILLSVIAKRAHEESRTKSVRRLSAWTKAKKLADEVQKPFNAKRPPFGVQYNETTGKFEPNPEQVDELTRVFESLRLQGVTSTIKEINKTSKVRWTQNRVKDIFEKKYPLGFMYSQIKVDGKMQFDKYIENYYPQIISYELFEQARQAMQERKVKKRVGRASVGHVNIFRHTAQCGQCGESMFFMHNFGSRRNHYYYLSCRSNFEKVEKCNNRIRYDFAVKILFDIIKDVETVYTLNSINPNQAMLTHLAHDLVDNIDQFMEKTRALGKDETTEALIIQETERTAKSLRGSLALGERFAKIMMGNDETKEYHKQKVIVENELHKRKMRLENLERSAEAIQDGSIPAFLLKNIVIAESDVKESEAKRAELASLAAMKKSELRIETLEQFKKLFREEKGRLEIIHFLVSHGMSFKFNYNKETQKMVTIVSINNEEISTIRTLNDGKFLEPYGFKNLGEEFKLFE</sequence>
<reference evidence="6 7" key="1">
    <citation type="journal article" date="2022" name="Int. J. Syst. Evol. Microbiol.">
        <title>Pseudomonas petroselini sp. nov., a pathogen causing bacterial rot of parsley in Japan.</title>
        <authorList>
            <person name="Sawada H."/>
            <person name="Fujikawa T."/>
            <person name="Osada S."/>
            <person name="Satou M."/>
        </authorList>
    </citation>
    <scope>NUCLEOTIDE SEQUENCE [LARGE SCALE GENOMIC DNA]</scope>
    <source>
        <strain evidence="6 7">MAFF 311096</strain>
    </source>
</reference>
<dbReference type="PANTHER" id="PTHR30461:SF2">
    <property type="entry name" value="SERINE RECOMBINASE PINE-RELATED"/>
    <property type="match status" value="1"/>
</dbReference>
<dbReference type="InterPro" id="IPR025827">
    <property type="entry name" value="Zn_ribbon_recom_dom"/>
</dbReference>
<dbReference type="RefSeq" id="WP_164558388.1">
    <property type="nucleotide sequence ID" value="NZ_JAJOZG010000021.1"/>
</dbReference>
<name>A0ABS8QPY2_9PSED</name>
<accession>A0ABS8QPY2</accession>
<keyword evidence="7" id="KW-1185">Reference proteome</keyword>
<evidence type="ECO:0000259" key="5">
    <source>
        <dbReference type="PROSITE" id="PS51737"/>
    </source>
</evidence>